<comment type="caution">
    <text evidence="3">The sequence shown here is derived from an EMBL/GenBank/DDBJ whole genome shotgun (WGS) entry which is preliminary data.</text>
</comment>
<evidence type="ECO:0000313" key="3">
    <source>
        <dbReference type="EMBL" id="GAV21707.1"/>
    </source>
</evidence>
<dbReference type="SUPFAM" id="SSF81301">
    <property type="entry name" value="Nucleotidyltransferase"/>
    <property type="match status" value="1"/>
</dbReference>
<keyword evidence="4" id="KW-1185">Reference proteome</keyword>
<reference evidence="4" key="1">
    <citation type="submission" date="2016-12" db="EMBL/GenBank/DDBJ databases">
        <title>Draft Genome Sequences od Carboxydothermus pertinax and islandicus, Hydrogenogenic Carboxydotrophic Bacteria.</title>
        <authorList>
            <person name="Fukuyama Y."/>
            <person name="Ohmae K."/>
            <person name="Yoneda Y."/>
            <person name="Yoshida T."/>
            <person name="Sako Y."/>
        </authorList>
    </citation>
    <scope>NUCLEOTIDE SEQUENCE [LARGE SCALE GENOMIC DNA]</scope>
    <source>
        <strain evidence="4">Ug1</strain>
    </source>
</reference>
<name>A0A1L8CS37_9THEO</name>
<dbReference type="Pfam" id="PF02410">
    <property type="entry name" value="RsfS"/>
    <property type="match status" value="1"/>
</dbReference>
<dbReference type="Gene3D" id="3.30.460.10">
    <property type="entry name" value="Beta Polymerase, domain 2"/>
    <property type="match status" value="1"/>
</dbReference>
<comment type="subunit">
    <text evidence="2">Interacts with ribosomal protein uL14 (rplN).</text>
</comment>
<dbReference type="RefSeq" id="WP_234970160.1">
    <property type="nucleotide sequence ID" value="NZ_BDJK01000003.1"/>
</dbReference>
<dbReference type="GO" id="GO:0042256">
    <property type="term" value="P:cytosolic ribosome assembly"/>
    <property type="evidence" value="ECO:0007669"/>
    <property type="project" value="UniProtKB-UniRule"/>
</dbReference>
<evidence type="ECO:0000256" key="2">
    <source>
        <dbReference type="HAMAP-Rule" id="MF_01477"/>
    </source>
</evidence>
<dbReference type="GO" id="GO:0017148">
    <property type="term" value="P:negative regulation of translation"/>
    <property type="evidence" value="ECO:0007669"/>
    <property type="project" value="UniProtKB-UniRule"/>
</dbReference>
<dbReference type="PANTHER" id="PTHR21043">
    <property type="entry name" value="IOJAP SUPERFAMILY ORTHOLOG"/>
    <property type="match status" value="1"/>
</dbReference>
<dbReference type="GO" id="GO:0005737">
    <property type="term" value="C:cytoplasm"/>
    <property type="evidence" value="ECO:0007669"/>
    <property type="project" value="UniProtKB-SubCell"/>
</dbReference>
<dbReference type="Proteomes" id="UP000187485">
    <property type="component" value="Unassembled WGS sequence"/>
</dbReference>
<accession>A0A1L8CS37</accession>
<comment type="subcellular location">
    <subcellularLocation>
        <location evidence="2">Cytoplasm</location>
    </subcellularLocation>
</comment>
<keyword evidence="2" id="KW-0963">Cytoplasm</keyword>
<dbReference type="PANTHER" id="PTHR21043:SF0">
    <property type="entry name" value="MITOCHONDRIAL ASSEMBLY OF RIBOSOMAL LARGE SUBUNIT PROTEIN 1"/>
    <property type="match status" value="1"/>
</dbReference>
<organism evidence="3 4">
    <name type="scientific">Carboxydothermus pertinax</name>
    <dbReference type="NCBI Taxonomy" id="870242"/>
    <lineage>
        <taxon>Bacteria</taxon>
        <taxon>Bacillati</taxon>
        <taxon>Bacillota</taxon>
        <taxon>Clostridia</taxon>
        <taxon>Thermoanaerobacterales</taxon>
        <taxon>Thermoanaerobacteraceae</taxon>
        <taxon>Carboxydothermus</taxon>
    </lineage>
</organism>
<evidence type="ECO:0000313" key="4">
    <source>
        <dbReference type="Proteomes" id="UP000187485"/>
    </source>
</evidence>
<comment type="function">
    <text evidence="2">Functions as a ribosomal silencing factor. Interacts with ribosomal protein uL14 (rplN), blocking formation of intersubunit bridge B8. Prevents association of the 30S and 50S ribosomal subunits and the formation of functional ribosomes, thus repressing translation.</text>
</comment>
<dbReference type="GO" id="GO:0090071">
    <property type="term" value="P:negative regulation of ribosome biogenesis"/>
    <property type="evidence" value="ECO:0007669"/>
    <property type="project" value="UniProtKB-UniRule"/>
</dbReference>
<gene>
    <name evidence="2" type="primary">rsfS</name>
    <name evidence="3" type="ORF">cpu_02170</name>
</gene>
<dbReference type="HAMAP" id="MF_01477">
    <property type="entry name" value="Iojap_RsfS"/>
    <property type="match status" value="1"/>
</dbReference>
<dbReference type="InterPro" id="IPR043519">
    <property type="entry name" value="NT_sf"/>
</dbReference>
<keyword evidence="2" id="KW-0678">Repressor</keyword>
<keyword evidence="2" id="KW-0810">Translation regulation</keyword>
<evidence type="ECO:0000256" key="1">
    <source>
        <dbReference type="ARBA" id="ARBA00010574"/>
    </source>
</evidence>
<sequence length="120" mass="13893">MEKVLPQHINFAMDAALDKKGFNLSLLDVSSLTPICDYFLIVSANSTIQVKAIVDNIEEKLSEIGLTPFRIEGKNAARWVLMDYGDLVVHVFVEEEREFYDLERLWRTAENYRHDMVDKV</sequence>
<dbReference type="EMBL" id="BDJK01000003">
    <property type="protein sequence ID" value="GAV21707.1"/>
    <property type="molecule type" value="Genomic_DNA"/>
</dbReference>
<dbReference type="GO" id="GO:0043023">
    <property type="term" value="F:ribosomal large subunit binding"/>
    <property type="evidence" value="ECO:0007669"/>
    <property type="project" value="TreeGrafter"/>
</dbReference>
<dbReference type="NCBIfam" id="TIGR00090">
    <property type="entry name" value="rsfS_iojap_ybeB"/>
    <property type="match status" value="1"/>
</dbReference>
<protein>
    <recommendedName>
        <fullName evidence="2">Ribosomal silencing factor RsfS</fullName>
    </recommendedName>
</protein>
<proteinExistence type="inferred from homology"/>
<dbReference type="STRING" id="870242.cpu_02170"/>
<dbReference type="AlphaFoldDB" id="A0A1L8CS37"/>
<comment type="similarity">
    <text evidence="1 2">Belongs to the Iojap/RsfS family.</text>
</comment>
<dbReference type="InterPro" id="IPR004394">
    <property type="entry name" value="Iojap/RsfS/C7orf30"/>
</dbReference>